<dbReference type="GO" id="GO:0006289">
    <property type="term" value="P:nucleotide-excision repair"/>
    <property type="evidence" value="ECO:0007669"/>
    <property type="project" value="InterPro"/>
</dbReference>
<gene>
    <name evidence="2" type="primary">uvrB</name>
    <name evidence="2" type="ORF">SNEC2469_LOCUS33819</name>
</gene>
<dbReference type="PANTHER" id="PTHR24029:SF1">
    <property type="entry name" value="TRANSCRIPTION-REPAIR-COUPLING FACTOR"/>
    <property type="match status" value="1"/>
</dbReference>
<reference evidence="2" key="1">
    <citation type="submission" date="2021-02" db="EMBL/GenBank/DDBJ databases">
        <authorList>
            <person name="Dougan E. K."/>
            <person name="Rhodes N."/>
            <person name="Thang M."/>
            <person name="Chan C."/>
        </authorList>
    </citation>
    <scope>NUCLEOTIDE SEQUENCE</scope>
</reference>
<dbReference type="GO" id="GO:0009380">
    <property type="term" value="C:excinuclease repair complex"/>
    <property type="evidence" value="ECO:0007669"/>
    <property type="project" value="InterPro"/>
</dbReference>
<feature type="non-terminal residue" evidence="2">
    <location>
        <position position="545"/>
    </location>
</feature>
<keyword evidence="3" id="KW-1185">Reference proteome</keyword>
<accession>A0A813CD62</accession>
<dbReference type="PANTHER" id="PTHR24029">
    <property type="entry name" value="UVRABC SYSTEM PROTEIN B"/>
    <property type="match status" value="1"/>
</dbReference>
<dbReference type="EMBL" id="CAJNJA010090830">
    <property type="protein sequence ID" value="CAE7940250.1"/>
    <property type="molecule type" value="Genomic_DNA"/>
</dbReference>
<dbReference type="Pfam" id="PF00271">
    <property type="entry name" value="Helicase_C"/>
    <property type="match status" value="1"/>
</dbReference>
<comment type="caution">
    <text evidence="2">The sequence shown here is derived from an EMBL/GenBank/DDBJ whole genome shotgun (WGS) entry which is preliminary data.</text>
</comment>
<evidence type="ECO:0000313" key="2">
    <source>
        <dbReference type="EMBL" id="CAE7940250.1"/>
    </source>
</evidence>
<dbReference type="GO" id="GO:0003677">
    <property type="term" value="F:DNA binding"/>
    <property type="evidence" value="ECO:0007669"/>
    <property type="project" value="InterPro"/>
</dbReference>
<dbReference type="Proteomes" id="UP000601435">
    <property type="component" value="Unassembled WGS sequence"/>
</dbReference>
<dbReference type="SMART" id="SM00490">
    <property type="entry name" value="HELICc"/>
    <property type="match status" value="1"/>
</dbReference>
<dbReference type="Gene3D" id="3.40.50.300">
    <property type="entry name" value="P-loop containing nucleotide triphosphate hydrolases"/>
    <property type="match status" value="1"/>
</dbReference>
<name>A0A813CD62_9DINO</name>
<feature type="non-terminal residue" evidence="2">
    <location>
        <position position="1"/>
    </location>
</feature>
<dbReference type="InterPro" id="IPR027417">
    <property type="entry name" value="P-loop_NTPase"/>
</dbReference>
<organism evidence="2 3">
    <name type="scientific">Symbiodinium necroappetens</name>
    <dbReference type="NCBI Taxonomy" id="1628268"/>
    <lineage>
        <taxon>Eukaryota</taxon>
        <taxon>Sar</taxon>
        <taxon>Alveolata</taxon>
        <taxon>Dinophyceae</taxon>
        <taxon>Suessiales</taxon>
        <taxon>Symbiodiniaceae</taxon>
        <taxon>Symbiodinium</taxon>
    </lineage>
</organism>
<dbReference type="InterPro" id="IPR004807">
    <property type="entry name" value="UvrB"/>
</dbReference>
<evidence type="ECO:0000313" key="3">
    <source>
        <dbReference type="Proteomes" id="UP000601435"/>
    </source>
</evidence>
<dbReference type="AlphaFoldDB" id="A0A813CD62"/>
<feature type="domain" description="Helicase C-terminal" evidence="1">
    <location>
        <begin position="215"/>
        <end position="371"/>
    </location>
</feature>
<dbReference type="GO" id="GO:0016887">
    <property type="term" value="F:ATP hydrolysis activity"/>
    <property type="evidence" value="ECO:0007669"/>
    <property type="project" value="InterPro"/>
</dbReference>
<proteinExistence type="predicted"/>
<dbReference type="GO" id="GO:0005524">
    <property type="term" value="F:ATP binding"/>
    <property type="evidence" value="ECO:0007669"/>
    <property type="project" value="InterPro"/>
</dbReference>
<evidence type="ECO:0000259" key="1">
    <source>
        <dbReference type="PROSITE" id="PS51194"/>
    </source>
</evidence>
<sequence length="545" mass="61889">AKQLEEELKKQRKKAAARTGNVKFRNREARDLWMNREARDLRMQEDIEKLKKVLRCPDMFDLYGDLLDPKTLIDLMNDKFGAHWILVVDECHSTWPMLGIASTGYRTQVQAHVENGRARSQLLPVDDVGAEHRGNGPLTLPQLERRLPHYVLNMSATPQEKAGGLLGEKVELDFRPTGILEPEIFRIEMEGCQQGPGDTRHKTWSLYCKICGLLGISSPGEQGKEDRPRQEGEQVIISCVTNNQAEVVWGLLTARGEAAAVVHGAMDSKKKAAALQEFREGQVDILLGSKGLIEGLDFPSVAMVIVPDADGSGLFRAATPLKQLIGRASRHKDGRVYFLTTQEHSAILDKIELESAELRKKQAEYNAEKGLKPTSIQSQVRSQRKESFWKPEEGLEEWKICLRATAAILQECCRFKRCVEEKEEQDITPYWMKRSTRMVLEQDFFKDSDKLFEQIVLSVTVDYIGPDRSRCLLDKLGNIDYLLSPLCDRAKLEAVPLIGENISEDLYNTAFRKQVKNTRKKLSDMKEMLTSLLDRSHLPEDPEEE</sequence>
<dbReference type="PROSITE" id="PS51194">
    <property type="entry name" value="HELICASE_CTER"/>
    <property type="match status" value="1"/>
</dbReference>
<dbReference type="InterPro" id="IPR001650">
    <property type="entry name" value="Helicase_C-like"/>
</dbReference>
<dbReference type="SUPFAM" id="SSF52540">
    <property type="entry name" value="P-loop containing nucleoside triphosphate hydrolases"/>
    <property type="match status" value="1"/>
</dbReference>
<dbReference type="OrthoDB" id="5408721at2759"/>
<protein>
    <submittedName>
        <fullName evidence="2">UvrB protein</fullName>
    </submittedName>
</protein>